<comment type="similarity">
    <text evidence="2">Belongs to the outer membrane OOP (TC 1.B.6) superfamily. OmpA family.</text>
</comment>
<evidence type="ECO:0000256" key="11">
    <source>
        <dbReference type="SAM" id="MobiDB-lite"/>
    </source>
</evidence>
<dbReference type="Gene3D" id="3.30.1330.60">
    <property type="entry name" value="OmpA-like domain"/>
    <property type="match status" value="1"/>
</dbReference>
<keyword evidence="4" id="KW-1134">Transmembrane beta strand</keyword>
<dbReference type="RefSeq" id="WP_017022323.1">
    <property type="nucleotide sequence ID" value="NZ_AJYJ02000124.1"/>
</dbReference>
<evidence type="ECO:0000256" key="2">
    <source>
        <dbReference type="ARBA" id="ARBA00005710"/>
    </source>
</evidence>
<dbReference type="Gene3D" id="2.40.160.20">
    <property type="match status" value="1"/>
</dbReference>
<evidence type="ECO:0000256" key="10">
    <source>
        <dbReference type="PROSITE-ProRule" id="PRU00473"/>
    </source>
</evidence>
<name>A0ABX3ASH3_ALILO</name>
<feature type="compositionally biased region" description="Basic and acidic residues" evidence="11">
    <location>
        <begin position="306"/>
        <end position="318"/>
    </location>
</feature>
<dbReference type="Proteomes" id="UP000095059">
    <property type="component" value="Unassembled WGS sequence"/>
</dbReference>
<evidence type="ECO:0000256" key="1">
    <source>
        <dbReference type="ARBA" id="ARBA00004571"/>
    </source>
</evidence>
<dbReference type="InterPro" id="IPR050330">
    <property type="entry name" value="Bact_OuterMem_StrucFunc"/>
</dbReference>
<dbReference type="PANTHER" id="PTHR30329">
    <property type="entry name" value="STATOR ELEMENT OF FLAGELLAR MOTOR COMPLEX"/>
    <property type="match status" value="1"/>
</dbReference>
<evidence type="ECO:0000256" key="5">
    <source>
        <dbReference type="ARBA" id="ARBA00022692"/>
    </source>
</evidence>
<evidence type="ECO:0000256" key="12">
    <source>
        <dbReference type="SAM" id="SignalP"/>
    </source>
</evidence>
<keyword evidence="6" id="KW-0406">Ion transport</keyword>
<evidence type="ECO:0000313" key="15">
    <source>
        <dbReference type="Proteomes" id="UP000095059"/>
    </source>
</evidence>
<evidence type="ECO:0000256" key="8">
    <source>
        <dbReference type="ARBA" id="ARBA00023136"/>
    </source>
</evidence>
<accession>A0ABX3ASH3</accession>
<dbReference type="Pfam" id="PF00691">
    <property type="entry name" value="OmpA"/>
    <property type="match status" value="1"/>
</dbReference>
<dbReference type="PROSITE" id="PS51123">
    <property type="entry name" value="OMPA_2"/>
    <property type="match status" value="1"/>
</dbReference>
<keyword evidence="7" id="KW-0626">Porin</keyword>
<feature type="chain" id="PRO_5045736341" description="OmpA-like domain-containing protein" evidence="12">
    <location>
        <begin position="22"/>
        <end position="330"/>
    </location>
</feature>
<evidence type="ECO:0000256" key="4">
    <source>
        <dbReference type="ARBA" id="ARBA00022452"/>
    </source>
</evidence>
<evidence type="ECO:0000259" key="13">
    <source>
        <dbReference type="PROSITE" id="PS51123"/>
    </source>
</evidence>
<proteinExistence type="inferred from homology"/>
<dbReference type="SUPFAM" id="SSF56925">
    <property type="entry name" value="OMPA-like"/>
    <property type="match status" value="1"/>
</dbReference>
<dbReference type="EMBL" id="AJYJ02000124">
    <property type="protein sequence ID" value="OEF10757.1"/>
    <property type="molecule type" value="Genomic_DNA"/>
</dbReference>
<dbReference type="PANTHER" id="PTHR30329:SF21">
    <property type="entry name" value="LIPOPROTEIN YIAD-RELATED"/>
    <property type="match status" value="1"/>
</dbReference>
<dbReference type="CDD" id="cd07185">
    <property type="entry name" value="OmpA_C-like"/>
    <property type="match status" value="1"/>
</dbReference>
<organism evidence="14 15">
    <name type="scientific">Aliivibrio logei 5S-186</name>
    <dbReference type="NCBI Taxonomy" id="626086"/>
    <lineage>
        <taxon>Bacteria</taxon>
        <taxon>Pseudomonadati</taxon>
        <taxon>Pseudomonadota</taxon>
        <taxon>Gammaproteobacteria</taxon>
        <taxon>Vibrionales</taxon>
        <taxon>Vibrionaceae</taxon>
        <taxon>Aliivibrio</taxon>
    </lineage>
</organism>
<dbReference type="InterPro" id="IPR006664">
    <property type="entry name" value="OMP_bac"/>
</dbReference>
<keyword evidence="3" id="KW-0813">Transport</keyword>
<sequence>MKKLAVVISATLLLTSTASLAEVYVGAKAGKSWLNEACLSSINCDDEDKTIGAFLGYEMWDILSIEAGYDYLGKFTASGLNDDKVTAITLAPKVNLPITDTVSLYGKFGGAFVEYGNQEDYSYLGAAGLEFMSNDNISVRLEYQYISDINNEIVRASGNSATLGIVYKFGNNEKATQPVVLIEERPQPKPVIKAEIVEKEVVKPIITTETFKTKKLNSNSFESNSTALTEESKQNLTNLVDILSAYPKANVEITGYTDSTGSASYNQIVSEERALSVANELVAKGIDVSRILIEGEGENNPIASNKTKEGRQQNRRVEITIPEFDYQAQK</sequence>
<protein>
    <recommendedName>
        <fullName evidence="13">OmpA-like domain-containing protein</fullName>
    </recommendedName>
</protein>
<dbReference type="InterPro" id="IPR006665">
    <property type="entry name" value="OmpA-like"/>
</dbReference>
<keyword evidence="9" id="KW-0998">Cell outer membrane</keyword>
<evidence type="ECO:0000256" key="9">
    <source>
        <dbReference type="ARBA" id="ARBA00023237"/>
    </source>
</evidence>
<comment type="subcellular location">
    <subcellularLocation>
        <location evidence="1">Cell outer membrane</location>
        <topology evidence="1">Multi-pass membrane protein</topology>
    </subcellularLocation>
</comment>
<evidence type="ECO:0000256" key="6">
    <source>
        <dbReference type="ARBA" id="ARBA00023065"/>
    </source>
</evidence>
<dbReference type="PRINTS" id="PR01021">
    <property type="entry name" value="OMPADOMAIN"/>
</dbReference>
<feature type="region of interest" description="Disordered" evidence="11">
    <location>
        <begin position="301"/>
        <end position="321"/>
    </location>
</feature>
<evidence type="ECO:0000256" key="7">
    <source>
        <dbReference type="ARBA" id="ARBA00023114"/>
    </source>
</evidence>
<reference evidence="14 15" key="1">
    <citation type="journal article" date="2012" name="Science">
        <title>Ecological populations of bacteria act as socially cohesive units of antibiotic production and resistance.</title>
        <authorList>
            <person name="Cordero O.X."/>
            <person name="Wildschutte H."/>
            <person name="Kirkup B."/>
            <person name="Proehl S."/>
            <person name="Ngo L."/>
            <person name="Hussain F."/>
            <person name="Le Roux F."/>
            <person name="Mincer T."/>
            <person name="Polz M.F."/>
        </authorList>
    </citation>
    <scope>NUCLEOTIDE SEQUENCE [LARGE SCALE GENOMIC DNA]</scope>
    <source>
        <strain evidence="14 15">5S-186</strain>
    </source>
</reference>
<keyword evidence="12" id="KW-0732">Signal</keyword>
<dbReference type="InterPro" id="IPR011250">
    <property type="entry name" value="OMP/PagP_B-barrel"/>
</dbReference>
<dbReference type="InterPro" id="IPR036737">
    <property type="entry name" value="OmpA-like_sf"/>
</dbReference>
<evidence type="ECO:0000313" key="14">
    <source>
        <dbReference type="EMBL" id="OEF10757.1"/>
    </source>
</evidence>
<feature type="signal peptide" evidence="12">
    <location>
        <begin position="1"/>
        <end position="21"/>
    </location>
</feature>
<dbReference type="Pfam" id="PF01389">
    <property type="entry name" value="OmpA_membrane"/>
    <property type="match status" value="1"/>
</dbReference>
<feature type="domain" description="OmpA-like" evidence="13">
    <location>
        <begin position="209"/>
        <end position="325"/>
    </location>
</feature>
<keyword evidence="8 10" id="KW-0472">Membrane</keyword>
<gene>
    <name evidence="14" type="ORF">A1Q5_13025</name>
</gene>
<evidence type="ECO:0000256" key="3">
    <source>
        <dbReference type="ARBA" id="ARBA00022448"/>
    </source>
</evidence>
<keyword evidence="5" id="KW-0812">Transmembrane</keyword>
<comment type="caution">
    <text evidence="14">The sequence shown here is derived from an EMBL/GenBank/DDBJ whole genome shotgun (WGS) entry which is preliminary data.</text>
</comment>
<dbReference type="InterPro" id="IPR000498">
    <property type="entry name" value="OmpA-like_TM_dom"/>
</dbReference>
<keyword evidence="15" id="KW-1185">Reference proteome</keyword>
<dbReference type="SUPFAM" id="SSF103088">
    <property type="entry name" value="OmpA-like"/>
    <property type="match status" value="1"/>
</dbReference>